<dbReference type="OMA" id="RKQTPHE"/>
<dbReference type="OrthoDB" id="10309054at2759"/>
<evidence type="ECO:0000313" key="2">
    <source>
        <dbReference type="Proteomes" id="UP000030762"/>
    </source>
</evidence>
<sequence>MLPAGERTKSITADRLLVLDNMLQEDDLSTREILYDIEDAQRHDPADPKFQKRLFERQRKREYRKQTPHELRYLTQRVAELKAQIDMILTERAVQRSALSWKDVAAVFAAQVDEAIAENKSLRCQIDELTVIRDELERYI</sequence>
<accession>T0SFX4</accession>
<keyword evidence="2" id="KW-1185">Reference proteome</keyword>
<organism evidence="1 2">
    <name type="scientific">Saprolegnia diclina (strain VS20)</name>
    <dbReference type="NCBI Taxonomy" id="1156394"/>
    <lineage>
        <taxon>Eukaryota</taxon>
        <taxon>Sar</taxon>
        <taxon>Stramenopiles</taxon>
        <taxon>Oomycota</taxon>
        <taxon>Saprolegniomycetes</taxon>
        <taxon>Saprolegniales</taxon>
        <taxon>Saprolegniaceae</taxon>
        <taxon>Saprolegnia</taxon>
    </lineage>
</organism>
<dbReference type="InParanoid" id="T0SFX4"/>
<dbReference type="VEuPathDB" id="FungiDB:SDRG_00789"/>
<dbReference type="Proteomes" id="UP000030762">
    <property type="component" value="Unassembled WGS sequence"/>
</dbReference>
<protein>
    <submittedName>
        <fullName evidence="1">Uncharacterized protein</fullName>
    </submittedName>
</protein>
<dbReference type="EMBL" id="JH767133">
    <property type="protein sequence ID" value="EQC41937.1"/>
    <property type="molecule type" value="Genomic_DNA"/>
</dbReference>
<dbReference type="RefSeq" id="XP_008604506.1">
    <property type="nucleotide sequence ID" value="XM_008606284.1"/>
</dbReference>
<proteinExistence type="predicted"/>
<reference evidence="1 2" key="1">
    <citation type="submission" date="2012-04" db="EMBL/GenBank/DDBJ databases">
        <title>The Genome Sequence of Saprolegnia declina VS20.</title>
        <authorList>
            <consortium name="The Broad Institute Genome Sequencing Platform"/>
            <person name="Russ C."/>
            <person name="Nusbaum C."/>
            <person name="Tyler B."/>
            <person name="van West P."/>
            <person name="Dieguez-Uribeondo J."/>
            <person name="de Bruijn I."/>
            <person name="Tripathy S."/>
            <person name="Jiang R."/>
            <person name="Young S.K."/>
            <person name="Zeng Q."/>
            <person name="Gargeya S."/>
            <person name="Fitzgerald M."/>
            <person name="Haas B."/>
            <person name="Abouelleil A."/>
            <person name="Alvarado L."/>
            <person name="Arachchi H.M."/>
            <person name="Berlin A."/>
            <person name="Chapman S.B."/>
            <person name="Goldberg J."/>
            <person name="Griggs A."/>
            <person name="Gujja S."/>
            <person name="Hansen M."/>
            <person name="Howarth C."/>
            <person name="Imamovic A."/>
            <person name="Larimer J."/>
            <person name="McCowen C."/>
            <person name="Montmayeur A."/>
            <person name="Murphy C."/>
            <person name="Neiman D."/>
            <person name="Pearson M."/>
            <person name="Priest M."/>
            <person name="Roberts A."/>
            <person name="Saif S."/>
            <person name="Shea T."/>
            <person name="Sisk P."/>
            <person name="Sykes S."/>
            <person name="Wortman J."/>
            <person name="Nusbaum C."/>
            <person name="Birren B."/>
        </authorList>
    </citation>
    <scope>NUCLEOTIDE SEQUENCE [LARGE SCALE GENOMIC DNA]</scope>
    <source>
        <strain evidence="1 2">VS20</strain>
    </source>
</reference>
<name>T0SFX4_SAPDV</name>
<dbReference type="GeneID" id="19941516"/>
<evidence type="ECO:0000313" key="1">
    <source>
        <dbReference type="EMBL" id="EQC41937.1"/>
    </source>
</evidence>
<dbReference type="AlphaFoldDB" id="T0SFX4"/>
<gene>
    <name evidence="1" type="ORF">SDRG_00789</name>
</gene>